<dbReference type="Proteomes" id="UP000623687">
    <property type="component" value="Unassembled WGS sequence"/>
</dbReference>
<comment type="caution">
    <text evidence="9">The sequence shown here is derived from an EMBL/GenBank/DDBJ whole genome shotgun (WGS) entry which is preliminary data.</text>
</comment>
<proteinExistence type="inferred from homology"/>
<sequence length="321" mass="36392">MLVCRATSRSLLRDYRKTTFQSIQRPCFLRQRRHFIRSLGEGFLDLAIALPLPTTCPTYSSTIIIVTVLTRFCLLPVAIWGKKRAWRIEEYVIPELERAKPAIYQGVLKQMKAQGIRGDKKQIQAIHGERSTALLTDLRKQLYKKHKCGPLTSILVPTLSQLPVFVISSMVLSRLSIAPTPFDSESFLTLTTLAHPDPTMTLPIILGMITMANVESSNWVMTAAERERQQRLDEANAKRIAEGGKPTIQPNKLLKSGLRLLSVGRIIFAAVMPGSVTLYWVTSAVFGLFQTWGMDWWDMRRKQRRLVKEPNGRKSATSARR</sequence>
<dbReference type="CDD" id="cd20069">
    <property type="entry name" value="5TM_Oxa1-like"/>
    <property type="match status" value="1"/>
</dbReference>
<keyword evidence="10" id="KW-1185">Reference proteome</keyword>
<evidence type="ECO:0000256" key="3">
    <source>
        <dbReference type="ARBA" id="ARBA00022692"/>
    </source>
</evidence>
<name>A0A8H7DV40_PLEOS</name>
<evidence type="ECO:0000313" key="10">
    <source>
        <dbReference type="Proteomes" id="UP000623687"/>
    </source>
</evidence>
<evidence type="ECO:0000256" key="2">
    <source>
        <dbReference type="ARBA" id="ARBA00009877"/>
    </source>
</evidence>
<keyword evidence="3 6" id="KW-0812">Transmembrane</keyword>
<dbReference type="GeneID" id="59374794"/>
<comment type="subcellular location">
    <subcellularLocation>
        <location evidence="1 6">Membrane</location>
        <topology evidence="1 6">Multi-pass membrane protein</topology>
    </subcellularLocation>
</comment>
<dbReference type="Pfam" id="PF02096">
    <property type="entry name" value="60KD_IMP"/>
    <property type="match status" value="1"/>
</dbReference>
<comment type="similarity">
    <text evidence="2 6">Belongs to the OXA1/ALB3/YidC family.</text>
</comment>
<feature type="transmembrane region" description="Helical" evidence="7">
    <location>
        <begin position="278"/>
        <end position="297"/>
    </location>
</feature>
<dbReference type="GO" id="GO:0033617">
    <property type="term" value="P:mitochondrial respiratory chain complex IV assembly"/>
    <property type="evidence" value="ECO:0007669"/>
    <property type="project" value="TreeGrafter"/>
</dbReference>
<keyword evidence="4 7" id="KW-1133">Transmembrane helix</keyword>
<evidence type="ECO:0000259" key="8">
    <source>
        <dbReference type="Pfam" id="PF02096"/>
    </source>
</evidence>
<evidence type="ECO:0000256" key="7">
    <source>
        <dbReference type="SAM" id="Phobius"/>
    </source>
</evidence>
<gene>
    <name evidence="9" type="ORF">PC9H_004976</name>
</gene>
<dbReference type="InterPro" id="IPR028055">
    <property type="entry name" value="YidC/Oxa/ALB_C"/>
</dbReference>
<dbReference type="RefSeq" id="XP_036633057.1">
    <property type="nucleotide sequence ID" value="XM_036774555.1"/>
</dbReference>
<dbReference type="GO" id="GO:0032979">
    <property type="term" value="P:protein insertion into mitochondrial inner membrane from matrix"/>
    <property type="evidence" value="ECO:0007669"/>
    <property type="project" value="TreeGrafter"/>
</dbReference>
<dbReference type="VEuPathDB" id="FungiDB:PC9H_004976"/>
<dbReference type="PANTHER" id="PTHR12428">
    <property type="entry name" value="OXA1"/>
    <property type="match status" value="1"/>
</dbReference>
<keyword evidence="5 7" id="KW-0472">Membrane</keyword>
<evidence type="ECO:0000313" key="9">
    <source>
        <dbReference type="EMBL" id="KAF7433030.1"/>
    </source>
</evidence>
<accession>A0A8H7DV40</accession>
<protein>
    <recommendedName>
        <fullName evidence="8">Membrane insertase YidC/Oxa/ALB C-terminal domain-containing protein</fullName>
    </recommendedName>
</protein>
<evidence type="ECO:0000256" key="6">
    <source>
        <dbReference type="RuleBase" id="RU003945"/>
    </source>
</evidence>
<evidence type="ECO:0000256" key="4">
    <source>
        <dbReference type="ARBA" id="ARBA00022989"/>
    </source>
</evidence>
<dbReference type="InterPro" id="IPR001708">
    <property type="entry name" value="YidC/ALB3/OXA1/COX18"/>
</dbReference>
<dbReference type="OrthoDB" id="2436667at2759"/>
<reference evidence="9" key="1">
    <citation type="submission" date="2019-07" db="EMBL/GenBank/DDBJ databases">
        <authorList>
            <person name="Palmer J.M."/>
        </authorList>
    </citation>
    <scope>NUCLEOTIDE SEQUENCE</scope>
    <source>
        <strain evidence="9">PC9</strain>
    </source>
</reference>
<organism evidence="9 10">
    <name type="scientific">Pleurotus ostreatus</name>
    <name type="common">Oyster mushroom</name>
    <name type="synonym">White-rot fungus</name>
    <dbReference type="NCBI Taxonomy" id="5322"/>
    <lineage>
        <taxon>Eukaryota</taxon>
        <taxon>Fungi</taxon>
        <taxon>Dikarya</taxon>
        <taxon>Basidiomycota</taxon>
        <taxon>Agaricomycotina</taxon>
        <taxon>Agaricomycetes</taxon>
        <taxon>Agaricomycetidae</taxon>
        <taxon>Agaricales</taxon>
        <taxon>Pleurotineae</taxon>
        <taxon>Pleurotaceae</taxon>
        <taxon>Pleurotus</taxon>
    </lineage>
</organism>
<evidence type="ECO:0000256" key="1">
    <source>
        <dbReference type="ARBA" id="ARBA00004141"/>
    </source>
</evidence>
<dbReference type="EMBL" id="JACETU010000003">
    <property type="protein sequence ID" value="KAF7433030.1"/>
    <property type="molecule type" value="Genomic_DNA"/>
</dbReference>
<dbReference type="GO" id="GO:0005743">
    <property type="term" value="C:mitochondrial inner membrane"/>
    <property type="evidence" value="ECO:0007669"/>
    <property type="project" value="TreeGrafter"/>
</dbReference>
<dbReference type="AlphaFoldDB" id="A0A8H7DV40"/>
<dbReference type="GO" id="GO:0032977">
    <property type="term" value="F:membrane insertase activity"/>
    <property type="evidence" value="ECO:0007669"/>
    <property type="project" value="InterPro"/>
</dbReference>
<dbReference type="PANTHER" id="PTHR12428:SF65">
    <property type="entry name" value="CYTOCHROME C OXIDASE ASSEMBLY PROTEIN COX18, MITOCHONDRIAL"/>
    <property type="match status" value="1"/>
</dbReference>
<evidence type="ECO:0000256" key="5">
    <source>
        <dbReference type="ARBA" id="ARBA00023136"/>
    </source>
</evidence>
<feature type="domain" description="Membrane insertase YidC/Oxa/ALB C-terminal" evidence="8">
    <location>
        <begin position="103"/>
        <end position="293"/>
    </location>
</feature>